<feature type="region of interest" description="Disordered" evidence="1">
    <location>
        <begin position="202"/>
        <end position="250"/>
    </location>
</feature>
<accession>A0A445DFA1</accession>
<reference evidence="2 3" key="1">
    <citation type="submission" date="2019-01" db="EMBL/GenBank/DDBJ databases">
        <title>Sequencing of cultivated peanut Arachis hypogaea provides insights into genome evolution and oil improvement.</title>
        <authorList>
            <person name="Chen X."/>
        </authorList>
    </citation>
    <scope>NUCLEOTIDE SEQUENCE [LARGE SCALE GENOMIC DNA]</scope>
    <source>
        <strain evidence="3">cv. Fuhuasheng</strain>
        <tissue evidence="2">Leaves</tissue>
    </source>
</reference>
<dbReference type="AlphaFoldDB" id="A0A445DFA1"/>
<dbReference type="Proteomes" id="UP000289738">
    <property type="component" value="Chromosome A04"/>
</dbReference>
<protein>
    <submittedName>
        <fullName evidence="2">Uncharacterized protein</fullName>
    </submittedName>
</protein>
<evidence type="ECO:0000313" key="2">
    <source>
        <dbReference type="EMBL" id="RYR61802.1"/>
    </source>
</evidence>
<keyword evidence="3" id="KW-1185">Reference proteome</keyword>
<name>A0A445DFA1_ARAHY</name>
<evidence type="ECO:0000313" key="3">
    <source>
        <dbReference type="Proteomes" id="UP000289738"/>
    </source>
</evidence>
<feature type="compositionally biased region" description="Basic and acidic residues" evidence="1">
    <location>
        <begin position="202"/>
        <end position="218"/>
    </location>
</feature>
<sequence length="250" mass="29611">MNEAKKVIVRKLEFSGLMHISLMNVPHKLSKELANSFNLDKNKLDTRHRDLFSDKEKTLKNLTDQMIDIDVDNDQDHLMFKRIFILYIQMVFLLPTTINKTRKEKQSLDSPGLAIGIESYWLRGSKRCKLTFRLFQSIVKRTEMKKKLKEMKEKEKKRQKKTKKKKTQSKKEITLLRIRLLKNKLNRMITDIRTEEIEELFRESKQKKPNEKATHGMKEAGLPSTKGHYDSSEIMPEVNLRSENDPMFQT</sequence>
<feature type="compositionally biased region" description="Basic residues" evidence="1">
    <location>
        <begin position="157"/>
        <end position="168"/>
    </location>
</feature>
<organism evidence="2 3">
    <name type="scientific">Arachis hypogaea</name>
    <name type="common">Peanut</name>
    <dbReference type="NCBI Taxonomy" id="3818"/>
    <lineage>
        <taxon>Eukaryota</taxon>
        <taxon>Viridiplantae</taxon>
        <taxon>Streptophyta</taxon>
        <taxon>Embryophyta</taxon>
        <taxon>Tracheophyta</taxon>
        <taxon>Spermatophyta</taxon>
        <taxon>Magnoliopsida</taxon>
        <taxon>eudicotyledons</taxon>
        <taxon>Gunneridae</taxon>
        <taxon>Pentapetalae</taxon>
        <taxon>rosids</taxon>
        <taxon>fabids</taxon>
        <taxon>Fabales</taxon>
        <taxon>Fabaceae</taxon>
        <taxon>Papilionoideae</taxon>
        <taxon>50 kb inversion clade</taxon>
        <taxon>dalbergioids sensu lato</taxon>
        <taxon>Dalbergieae</taxon>
        <taxon>Pterocarpus clade</taxon>
        <taxon>Arachis</taxon>
    </lineage>
</organism>
<gene>
    <name evidence="2" type="ORF">Ahy_A04g019013</name>
</gene>
<evidence type="ECO:0000256" key="1">
    <source>
        <dbReference type="SAM" id="MobiDB-lite"/>
    </source>
</evidence>
<feature type="region of interest" description="Disordered" evidence="1">
    <location>
        <begin position="148"/>
        <end position="170"/>
    </location>
</feature>
<dbReference type="EMBL" id="SDMP01000004">
    <property type="protein sequence ID" value="RYR61802.1"/>
    <property type="molecule type" value="Genomic_DNA"/>
</dbReference>
<comment type="caution">
    <text evidence="2">The sequence shown here is derived from an EMBL/GenBank/DDBJ whole genome shotgun (WGS) entry which is preliminary data.</text>
</comment>
<proteinExistence type="predicted"/>